<keyword evidence="10" id="KW-0902">Two-component regulatory system</keyword>
<evidence type="ECO:0000256" key="11">
    <source>
        <dbReference type="ARBA" id="ARBA00023136"/>
    </source>
</evidence>
<evidence type="ECO:0000313" key="20">
    <source>
        <dbReference type="EMBL" id="GAA4471720.1"/>
    </source>
</evidence>
<feature type="modified residue" description="4-aspartylphosphate" evidence="13">
    <location>
        <position position="755"/>
    </location>
</feature>
<dbReference type="Gene3D" id="3.30.450.20">
    <property type="entry name" value="PAS domain"/>
    <property type="match status" value="2"/>
</dbReference>
<feature type="domain" description="PAC" evidence="18">
    <location>
        <begin position="100"/>
        <end position="155"/>
    </location>
</feature>
<feature type="domain" description="PAS" evidence="17">
    <location>
        <begin position="30"/>
        <end position="81"/>
    </location>
</feature>
<dbReference type="Pfam" id="PF00512">
    <property type="entry name" value="HisKA"/>
    <property type="match status" value="1"/>
</dbReference>
<keyword evidence="4" id="KW-1003">Cell membrane</keyword>
<dbReference type="CDD" id="cd00088">
    <property type="entry name" value="HPT"/>
    <property type="match status" value="1"/>
</dbReference>
<feature type="domain" description="PAC" evidence="18">
    <location>
        <begin position="228"/>
        <end position="283"/>
    </location>
</feature>
<evidence type="ECO:0000259" key="18">
    <source>
        <dbReference type="PROSITE" id="PS50113"/>
    </source>
</evidence>
<dbReference type="PROSITE" id="PS50109">
    <property type="entry name" value="HIS_KIN"/>
    <property type="match status" value="1"/>
</dbReference>
<dbReference type="EC" id="2.7.13.3" evidence="3"/>
<dbReference type="Gene3D" id="3.30.565.10">
    <property type="entry name" value="Histidine kinase-like ATPase, C-terminal domain"/>
    <property type="match status" value="1"/>
</dbReference>
<dbReference type="PANTHER" id="PTHR45339">
    <property type="entry name" value="HYBRID SIGNAL TRANSDUCTION HISTIDINE KINASE J"/>
    <property type="match status" value="1"/>
</dbReference>
<evidence type="ECO:0000256" key="1">
    <source>
        <dbReference type="ARBA" id="ARBA00000085"/>
    </source>
</evidence>
<feature type="domain" description="Histidine kinase" evidence="15">
    <location>
        <begin position="301"/>
        <end position="546"/>
    </location>
</feature>
<evidence type="ECO:0000256" key="12">
    <source>
        <dbReference type="PROSITE-ProRule" id="PRU00110"/>
    </source>
</evidence>
<dbReference type="InterPro" id="IPR004358">
    <property type="entry name" value="Sig_transdc_His_kin-like_C"/>
</dbReference>
<dbReference type="InterPro" id="IPR036097">
    <property type="entry name" value="HisK_dim/P_sf"/>
</dbReference>
<comment type="catalytic activity">
    <reaction evidence="1">
        <text>ATP + protein L-histidine = ADP + protein N-phospho-L-histidine.</text>
        <dbReference type="EC" id="2.7.13.3"/>
    </reaction>
</comment>
<dbReference type="Pfam" id="PF08448">
    <property type="entry name" value="PAS_4"/>
    <property type="match status" value="2"/>
</dbReference>
<dbReference type="Pfam" id="PF02518">
    <property type="entry name" value="HATPase_c"/>
    <property type="match status" value="1"/>
</dbReference>
<dbReference type="InterPro" id="IPR000700">
    <property type="entry name" value="PAS-assoc_C"/>
</dbReference>
<dbReference type="InterPro" id="IPR000014">
    <property type="entry name" value="PAS"/>
</dbReference>
<dbReference type="InterPro" id="IPR008207">
    <property type="entry name" value="Sig_transdc_His_kin_Hpt_dom"/>
</dbReference>
<name>A0ABP8NV37_9BACT</name>
<dbReference type="InterPro" id="IPR035965">
    <property type="entry name" value="PAS-like_dom_sf"/>
</dbReference>
<organism evidence="20 21">
    <name type="scientific">Novipirellula rosea</name>
    <dbReference type="NCBI Taxonomy" id="1031540"/>
    <lineage>
        <taxon>Bacteria</taxon>
        <taxon>Pseudomonadati</taxon>
        <taxon>Planctomycetota</taxon>
        <taxon>Planctomycetia</taxon>
        <taxon>Pirellulales</taxon>
        <taxon>Pirellulaceae</taxon>
        <taxon>Novipirellula</taxon>
    </lineage>
</organism>
<dbReference type="Proteomes" id="UP001500840">
    <property type="component" value="Unassembled WGS sequence"/>
</dbReference>
<dbReference type="InterPro" id="IPR001789">
    <property type="entry name" value="Sig_transdc_resp-reg_receiver"/>
</dbReference>
<dbReference type="SMART" id="SM00388">
    <property type="entry name" value="HisKA"/>
    <property type="match status" value="1"/>
</dbReference>
<feature type="modified residue" description="Phosphohistidine" evidence="12">
    <location>
        <position position="945"/>
    </location>
</feature>
<comment type="caution">
    <text evidence="20">The sequence shown here is derived from an EMBL/GenBank/DDBJ whole genome shotgun (WGS) entry which is preliminary data.</text>
</comment>
<evidence type="ECO:0000259" key="16">
    <source>
        <dbReference type="PROSITE" id="PS50110"/>
    </source>
</evidence>
<reference evidence="21" key="1">
    <citation type="journal article" date="2019" name="Int. J. Syst. Evol. Microbiol.">
        <title>The Global Catalogue of Microorganisms (GCM) 10K type strain sequencing project: providing services to taxonomists for standard genome sequencing and annotation.</title>
        <authorList>
            <consortium name="The Broad Institute Genomics Platform"/>
            <consortium name="The Broad Institute Genome Sequencing Center for Infectious Disease"/>
            <person name="Wu L."/>
            <person name="Ma J."/>
        </authorList>
    </citation>
    <scope>NUCLEOTIDE SEQUENCE [LARGE SCALE GENOMIC DNA]</scope>
    <source>
        <strain evidence="21">JCM 17759</strain>
    </source>
</reference>
<feature type="compositionally biased region" description="Basic and acidic residues" evidence="14">
    <location>
        <begin position="833"/>
        <end position="862"/>
    </location>
</feature>
<dbReference type="InterPro" id="IPR011006">
    <property type="entry name" value="CheY-like_superfamily"/>
</dbReference>
<gene>
    <name evidence="20" type="ORF">GCM10023156_66760</name>
</gene>
<evidence type="ECO:0000256" key="9">
    <source>
        <dbReference type="ARBA" id="ARBA00022989"/>
    </source>
</evidence>
<evidence type="ECO:0000256" key="6">
    <source>
        <dbReference type="ARBA" id="ARBA00022692"/>
    </source>
</evidence>
<dbReference type="PROSITE" id="PS50110">
    <property type="entry name" value="RESPONSE_REGULATORY"/>
    <property type="match status" value="2"/>
</dbReference>
<dbReference type="CDD" id="cd17546">
    <property type="entry name" value="REC_hyHK_CKI1_RcsC-like"/>
    <property type="match status" value="2"/>
</dbReference>
<dbReference type="EMBL" id="BAABGA010000120">
    <property type="protein sequence ID" value="GAA4471720.1"/>
    <property type="molecule type" value="Genomic_DNA"/>
</dbReference>
<dbReference type="Pfam" id="PF00072">
    <property type="entry name" value="Response_reg"/>
    <property type="match status" value="2"/>
</dbReference>
<dbReference type="SUPFAM" id="SSF55874">
    <property type="entry name" value="ATPase domain of HSP90 chaperone/DNA topoisomerase II/histidine kinase"/>
    <property type="match status" value="1"/>
</dbReference>
<dbReference type="SUPFAM" id="SSF52172">
    <property type="entry name" value="CheY-like"/>
    <property type="match status" value="2"/>
</dbReference>
<evidence type="ECO:0000256" key="7">
    <source>
        <dbReference type="ARBA" id="ARBA00022741"/>
    </source>
</evidence>
<dbReference type="CDD" id="cd16922">
    <property type="entry name" value="HATPase_EvgS-ArcB-TorS-like"/>
    <property type="match status" value="1"/>
</dbReference>
<evidence type="ECO:0000259" key="17">
    <source>
        <dbReference type="PROSITE" id="PS50112"/>
    </source>
</evidence>
<keyword evidence="8" id="KW-0067">ATP-binding</keyword>
<keyword evidence="6" id="KW-0812">Transmembrane</keyword>
<comment type="subcellular location">
    <subcellularLocation>
        <location evidence="2">Cell membrane</location>
        <topology evidence="2">Multi-pass membrane protein</topology>
    </subcellularLocation>
</comment>
<evidence type="ECO:0000256" key="2">
    <source>
        <dbReference type="ARBA" id="ARBA00004651"/>
    </source>
</evidence>
<evidence type="ECO:0000256" key="14">
    <source>
        <dbReference type="SAM" id="MobiDB-lite"/>
    </source>
</evidence>
<evidence type="ECO:0000259" key="15">
    <source>
        <dbReference type="PROSITE" id="PS50109"/>
    </source>
</evidence>
<dbReference type="InterPro" id="IPR003594">
    <property type="entry name" value="HATPase_dom"/>
</dbReference>
<accession>A0ABP8NV37</accession>
<protein>
    <recommendedName>
        <fullName evidence="3">histidine kinase</fullName>
        <ecNumber evidence="3">2.7.13.3</ecNumber>
    </recommendedName>
</protein>
<evidence type="ECO:0000256" key="10">
    <source>
        <dbReference type="ARBA" id="ARBA00023012"/>
    </source>
</evidence>
<evidence type="ECO:0000256" key="8">
    <source>
        <dbReference type="ARBA" id="ARBA00022840"/>
    </source>
</evidence>
<dbReference type="SMART" id="SM00448">
    <property type="entry name" value="REC"/>
    <property type="match status" value="2"/>
</dbReference>
<evidence type="ECO:0000256" key="4">
    <source>
        <dbReference type="ARBA" id="ARBA00022475"/>
    </source>
</evidence>
<evidence type="ECO:0000256" key="5">
    <source>
        <dbReference type="ARBA" id="ARBA00022553"/>
    </source>
</evidence>
<dbReference type="Pfam" id="PF01627">
    <property type="entry name" value="Hpt"/>
    <property type="match status" value="1"/>
</dbReference>
<feature type="domain" description="HPt" evidence="19">
    <location>
        <begin position="906"/>
        <end position="999"/>
    </location>
</feature>
<dbReference type="PANTHER" id="PTHR45339:SF1">
    <property type="entry name" value="HYBRID SIGNAL TRANSDUCTION HISTIDINE KINASE J"/>
    <property type="match status" value="1"/>
</dbReference>
<dbReference type="SUPFAM" id="SSF47226">
    <property type="entry name" value="Histidine-containing phosphotransfer domain, HPT domain"/>
    <property type="match status" value="1"/>
</dbReference>
<dbReference type="SUPFAM" id="SSF55785">
    <property type="entry name" value="PYP-like sensor domain (PAS domain)"/>
    <property type="match status" value="2"/>
</dbReference>
<dbReference type="Gene3D" id="1.10.287.130">
    <property type="match status" value="1"/>
</dbReference>
<dbReference type="InterPro" id="IPR005467">
    <property type="entry name" value="His_kinase_dom"/>
</dbReference>
<dbReference type="SMART" id="SM00387">
    <property type="entry name" value="HATPase_c"/>
    <property type="match status" value="1"/>
</dbReference>
<feature type="compositionally biased region" description="Polar residues" evidence="14">
    <location>
        <begin position="863"/>
        <end position="873"/>
    </location>
</feature>
<dbReference type="PROSITE" id="PS50894">
    <property type="entry name" value="HPT"/>
    <property type="match status" value="1"/>
</dbReference>
<dbReference type="NCBIfam" id="TIGR00229">
    <property type="entry name" value="sensory_box"/>
    <property type="match status" value="2"/>
</dbReference>
<dbReference type="PRINTS" id="PR00344">
    <property type="entry name" value="BCTRLSENSOR"/>
</dbReference>
<evidence type="ECO:0000259" key="19">
    <source>
        <dbReference type="PROSITE" id="PS50894"/>
    </source>
</evidence>
<dbReference type="SMART" id="SM00073">
    <property type="entry name" value="HPT"/>
    <property type="match status" value="1"/>
</dbReference>
<dbReference type="SUPFAM" id="SSF47384">
    <property type="entry name" value="Homodimeric domain of signal transducing histidine kinase"/>
    <property type="match status" value="1"/>
</dbReference>
<dbReference type="PROSITE" id="PS50113">
    <property type="entry name" value="PAC"/>
    <property type="match status" value="2"/>
</dbReference>
<keyword evidence="9" id="KW-1133">Transmembrane helix</keyword>
<dbReference type="SMART" id="SM00091">
    <property type="entry name" value="PAS"/>
    <property type="match status" value="2"/>
</dbReference>
<evidence type="ECO:0000313" key="21">
    <source>
        <dbReference type="Proteomes" id="UP001500840"/>
    </source>
</evidence>
<dbReference type="InterPro" id="IPR013656">
    <property type="entry name" value="PAS_4"/>
</dbReference>
<proteinExistence type="predicted"/>
<dbReference type="Gene3D" id="1.20.120.160">
    <property type="entry name" value="HPT domain"/>
    <property type="match status" value="1"/>
</dbReference>
<keyword evidence="5 13" id="KW-0597">Phosphoprotein</keyword>
<dbReference type="CDD" id="cd00082">
    <property type="entry name" value="HisKA"/>
    <property type="match status" value="1"/>
</dbReference>
<feature type="modified residue" description="4-aspartylphosphate" evidence="13">
    <location>
        <position position="618"/>
    </location>
</feature>
<sequence>MLESDSSIDGSEWRFMAQDSGYLERVFADARSTYQALADALPVSLLIKDTEGRRLFANKKYLEVRGQSLDEILNKDDFDLFPVHLAACYVADDQVVMRSGEALHNIEETIAIDGSPRWIERMKCPIKDSQQKVIGIQVMFWDVTERIKAEEELRHEQSLLKTLLDNIPDSIYFKDTESRFLRISRAMAKKFAMENASDVVGKDDSDIFTSEHAQLARKDELRVMQSGEALVDRLERETWADREDTWCMSTKMPFRDESGKIIGTFGISRDVTELTKSQQELREARDVATKANEAKSNFLANMSHEIRTPMNAIIGMSELLAQSDLTPEQRDYNTLVRDSADSLLRLLNEILDFSKIEANKLELESIPFATRDVIEKAGQTLSLKASEKNLELLCRIAPDVPSRLMGDPGRLRQVLVNLIGNAIKFTETGHIFVDVNTTEAPCTGSTPESTPGQVGGQVNDEAELADNTLWLRFQISDTGIGIPEDKIQSVLEAFTQADSSTTRRFGGTGLGLAISRQLIDLMKGKLEVESEVGKGTTFWFAAPFPIAAVQTSPDNHLRQLAGTRVLVVDDNPVNRRILEEIFSVWGFKPTLVDGGKNALLRVREANLREQPFQLIVLDCMMPEMDGFQLARLLREQFPGDAARLIMLSSANLPDRSDELDELNISRYLNKPVIQSELLDTIVQVLEVAPPCEPPLQTPVNATTPMRVLVAEDGLANQQVAIGMLKACGHKIKIANDGSEAVACWQSEPFDVILMDMHMPVMDGIEATKLIREQEKEFNPPRHIPIIALTAAAMQEDSDSCLSAGMDAFLTKPIHPRRLQETLARFADQPGCDSADHEATADRESTSDRESTVVDAVVSDHKSPVSSTGGSLADTTGDGLSQADFDSQYDDSDVVDLRAAESRIPGGRRGVRRLAEVFIGECETLLGILVKTVPDGDLTEIGRAAHTLKGSANLFFAHQVYGTAREIEQSAKEGRREDLVKLLKKLNGEAAAMLRVLRHIVATSSGSKRT</sequence>
<keyword evidence="7" id="KW-0547">Nucleotide-binding</keyword>
<dbReference type="InterPro" id="IPR036890">
    <property type="entry name" value="HATPase_C_sf"/>
</dbReference>
<dbReference type="CDD" id="cd00130">
    <property type="entry name" value="PAS"/>
    <property type="match status" value="1"/>
</dbReference>
<dbReference type="InterPro" id="IPR003661">
    <property type="entry name" value="HisK_dim/P_dom"/>
</dbReference>
<dbReference type="PROSITE" id="PS50112">
    <property type="entry name" value="PAS"/>
    <property type="match status" value="1"/>
</dbReference>
<feature type="region of interest" description="Disordered" evidence="14">
    <location>
        <begin position="828"/>
        <end position="884"/>
    </location>
</feature>
<feature type="domain" description="Response regulatory" evidence="16">
    <location>
        <begin position="564"/>
        <end position="685"/>
    </location>
</feature>
<keyword evidence="21" id="KW-1185">Reference proteome</keyword>
<keyword evidence="11" id="KW-0472">Membrane</keyword>
<dbReference type="Gene3D" id="3.40.50.2300">
    <property type="match status" value="2"/>
</dbReference>
<feature type="domain" description="Response regulatory" evidence="16">
    <location>
        <begin position="706"/>
        <end position="826"/>
    </location>
</feature>
<evidence type="ECO:0000256" key="3">
    <source>
        <dbReference type="ARBA" id="ARBA00012438"/>
    </source>
</evidence>
<evidence type="ECO:0000256" key="13">
    <source>
        <dbReference type="PROSITE-ProRule" id="PRU00169"/>
    </source>
</evidence>
<dbReference type="InterPro" id="IPR036641">
    <property type="entry name" value="HPT_dom_sf"/>
</dbReference>